<sequence>MSWFTALRDTARAGLTVDRSLTNPRRALRGAVAAALVVFPALFLFGPAQATSAAMGAFIAGTATFQRSFRPRASLALVAAAGLGLSTFLGYVAVGIPGAFPVLLALWAFGAGLAWAIGPTAGVVAANTLAVMMVVVQLPVSVPTAIEHGLLCSVGGAVQALVVTVWPIDSWRAQRDALADIYAGLGDYARRLRHDPVAQVDPEPFIVGRQAAALTAWQARRRPPELRGLRTIAERIRPALAALADPRVGAAEEGAERDRAREVLSAAAEVLDALARAIRSGDPVRLPKDTPGLALARPGSGSGEDRLRGAARRSARRLSGLLGRAADRLDRQDRTTVQSRTAPSTGLRRPPLVKLAPAALATVGRQLHRHSAIFHHAARMALVVTSAYLASRLLRIEHGYWAPMTSAMVMRPDFAQTFSRGVARVAGTAAGVLVSTAVVQLFDPGDWVLAVLAVSCMGLAYLTMRTGYAVMTVAISSYVVFLLGLQPGDPVRLAVDRVSMTLLGGFVALAAYALFPTWQTARLPERLAEWLASAGRYAAAVFGAYGDPAGGRAEKDVRPALLDVREARSEMLAALDRAEVEPVRHDEQVRELTRKQFDKARSAVGMLDRCTVLLEAHLPAEDAPPVPGAAAFGEELRDATALAAAAVLLGQDVDFALLRDAHRTWDHQLAALPRDDRIDVTRAGARLVMQALTELERAVRTRPQPARPEPVPLGV</sequence>
<keyword evidence="12" id="KW-1185">Reference proteome</keyword>
<dbReference type="Pfam" id="PF12805">
    <property type="entry name" value="FUSC-like"/>
    <property type="match status" value="1"/>
</dbReference>
<dbReference type="PANTHER" id="PTHR30509:SF8">
    <property type="entry name" value="INNER MEMBRANE PROTEIN YCCS"/>
    <property type="match status" value="1"/>
</dbReference>
<feature type="transmembrane region" description="Helical" evidence="8">
    <location>
        <begin position="73"/>
        <end position="93"/>
    </location>
</feature>
<name>A0A3N4RYI1_9ACTN</name>
<keyword evidence="4 8" id="KW-1133">Transmembrane helix</keyword>
<feature type="transmembrane region" description="Helical" evidence="8">
    <location>
        <begin position="498"/>
        <end position="518"/>
    </location>
</feature>
<evidence type="ECO:0000256" key="5">
    <source>
        <dbReference type="ARBA" id="ARBA00023136"/>
    </source>
</evidence>
<evidence type="ECO:0000259" key="10">
    <source>
        <dbReference type="Pfam" id="PF13515"/>
    </source>
</evidence>
<organism evidence="11 12">
    <name type="scientific">Kitasatospora cineracea</name>
    <dbReference type="NCBI Taxonomy" id="88074"/>
    <lineage>
        <taxon>Bacteria</taxon>
        <taxon>Bacillati</taxon>
        <taxon>Actinomycetota</taxon>
        <taxon>Actinomycetes</taxon>
        <taxon>Kitasatosporales</taxon>
        <taxon>Streptomycetaceae</taxon>
        <taxon>Kitasatospora</taxon>
    </lineage>
</organism>
<comment type="similarity">
    <text evidence="6">Belongs to the YccS/YhfK family.</text>
</comment>
<accession>A0A3N4RYI1</accession>
<reference evidence="11 12" key="1">
    <citation type="submission" date="2018-11" db="EMBL/GenBank/DDBJ databases">
        <title>Sequencing the genomes of 1000 actinobacteria strains.</title>
        <authorList>
            <person name="Klenk H.-P."/>
        </authorList>
    </citation>
    <scope>NUCLEOTIDE SEQUENCE [LARGE SCALE GENOMIC DNA]</scope>
    <source>
        <strain evidence="11 12">DSM 44781</strain>
    </source>
</reference>
<evidence type="ECO:0000259" key="9">
    <source>
        <dbReference type="Pfam" id="PF12805"/>
    </source>
</evidence>
<dbReference type="Proteomes" id="UP000266906">
    <property type="component" value="Unassembled WGS sequence"/>
</dbReference>
<feature type="transmembrane region" description="Helical" evidence="8">
    <location>
        <begin position="468"/>
        <end position="486"/>
    </location>
</feature>
<feature type="domain" description="Integral membrane bound transporter" evidence="10">
    <location>
        <begin position="387"/>
        <end position="510"/>
    </location>
</feature>
<proteinExistence type="inferred from homology"/>
<feature type="transmembrane region" description="Helical" evidence="8">
    <location>
        <begin position="99"/>
        <end position="117"/>
    </location>
</feature>
<keyword evidence="2" id="KW-1003">Cell membrane</keyword>
<evidence type="ECO:0000256" key="4">
    <source>
        <dbReference type="ARBA" id="ARBA00022989"/>
    </source>
</evidence>
<dbReference type="GO" id="GO:0005886">
    <property type="term" value="C:plasma membrane"/>
    <property type="evidence" value="ECO:0007669"/>
    <property type="project" value="UniProtKB-SubCell"/>
</dbReference>
<evidence type="ECO:0000313" key="12">
    <source>
        <dbReference type="Proteomes" id="UP000266906"/>
    </source>
</evidence>
<evidence type="ECO:0000313" key="11">
    <source>
        <dbReference type="EMBL" id="RPE33547.1"/>
    </source>
</evidence>
<dbReference type="EMBL" id="RKQG01000001">
    <property type="protein sequence ID" value="RPE33547.1"/>
    <property type="molecule type" value="Genomic_DNA"/>
</dbReference>
<dbReference type="AlphaFoldDB" id="A0A3N4RYI1"/>
<comment type="caution">
    <text evidence="11">The sequence shown here is derived from an EMBL/GenBank/DDBJ whole genome shotgun (WGS) entry which is preliminary data.</text>
</comment>
<feature type="transmembrane region" description="Helical" evidence="8">
    <location>
        <begin position="31"/>
        <end position="61"/>
    </location>
</feature>
<dbReference type="InterPro" id="IPR049453">
    <property type="entry name" value="Memb_transporter_dom"/>
</dbReference>
<keyword evidence="5 8" id="KW-0472">Membrane</keyword>
<dbReference type="PANTHER" id="PTHR30509">
    <property type="entry name" value="P-HYDROXYBENZOIC ACID EFFLUX PUMP SUBUNIT-RELATED"/>
    <property type="match status" value="1"/>
</dbReference>
<keyword evidence="3 8" id="KW-0812">Transmembrane</keyword>
<evidence type="ECO:0000256" key="6">
    <source>
        <dbReference type="ARBA" id="ARBA00043993"/>
    </source>
</evidence>
<evidence type="ECO:0000256" key="1">
    <source>
        <dbReference type="ARBA" id="ARBA00004651"/>
    </source>
</evidence>
<evidence type="ECO:0000256" key="8">
    <source>
        <dbReference type="SAM" id="Phobius"/>
    </source>
</evidence>
<evidence type="ECO:0000256" key="2">
    <source>
        <dbReference type="ARBA" id="ARBA00022475"/>
    </source>
</evidence>
<feature type="region of interest" description="Disordered" evidence="7">
    <location>
        <begin position="282"/>
        <end position="310"/>
    </location>
</feature>
<evidence type="ECO:0000256" key="7">
    <source>
        <dbReference type="SAM" id="MobiDB-lite"/>
    </source>
</evidence>
<gene>
    <name evidence="11" type="ORF">EDD38_1837</name>
</gene>
<dbReference type="Pfam" id="PF13515">
    <property type="entry name" value="FUSC_2"/>
    <property type="match status" value="1"/>
</dbReference>
<feature type="transmembrane region" description="Helical" evidence="8">
    <location>
        <begin position="148"/>
        <end position="168"/>
    </location>
</feature>
<feature type="transmembrane region" description="Helical" evidence="8">
    <location>
        <begin position="421"/>
        <end position="441"/>
    </location>
</feature>
<dbReference type="InterPro" id="IPR032692">
    <property type="entry name" value="YccS_N"/>
</dbReference>
<evidence type="ECO:0000256" key="3">
    <source>
        <dbReference type="ARBA" id="ARBA00022692"/>
    </source>
</evidence>
<feature type="domain" description="Integral membrane protein YccS N-terminal" evidence="9">
    <location>
        <begin position="85"/>
        <end position="205"/>
    </location>
</feature>
<dbReference type="RefSeq" id="WP_123817840.1">
    <property type="nucleotide sequence ID" value="NZ_RKQG01000001.1"/>
</dbReference>
<protein>
    <submittedName>
        <fullName evidence="11">Membrane protein YccC</fullName>
    </submittedName>
</protein>
<comment type="subcellular location">
    <subcellularLocation>
        <location evidence="1">Cell membrane</location>
        <topology evidence="1">Multi-pass membrane protein</topology>
    </subcellularLocation>
</comment>